<evidence type="ECO:0000313" key="1">
    <source>
        <dbReference type="EMBL" id="AGR41393.1"/>
    </source>
</evidence>
<dbReference type="KEGG" id="stai:STAIW_v1c08050"/>
<name>S5MCC8_9MOLU</name>
<gene>
    <name evidence="1" type="ORF">STAIW_v1c08050</name>
</gene>
<dbReference type="RefSeq" id="WP_020834532.1">
    <property type="nucleotide sequence ID" value="NC_021846.1"/>
</dbReference>
<organism evidence="1 2">
    <name type="scientific">Spiroplasma taiwanense CT-1</name>
    <dbReference type="NCBI Taxonomy" id="1276220"/>
    <lineage>
        <taxon>Bacteria</taxon>
        <taxon>Bacillati</taxon>
        <taxon>Mycoplasmatota</taxon>
        <taxon>Mollicutes</taxon>
        <taxon>Entomoplasmatales</taxon>
        <taxon>Spiroplasmataceae</taxon>
        <taxon>Spiroplasma</taxon>
    </lineage>
</organism>
<accession>S5MCC8</accession>
<dbReference type="AlphaFoldDB" id="S5MCC8"/>
<dbReference type="EMBL" id="CP005074">
    <property type="protein sequence ID" value="AGR41393.1"/>
    <property type="molecule type" value="Genomic_DNA"/>
</dbReference>
<evidence type="ECO:0000313" key="2">
    <source>
        <dbReference type="Proteomes" id="UP000014984"/>
    </source>
</evidence>
<protein>
    <submittedName>
        <fullName evidence="1">Uncharacterized protein</fullName>
    </submittedName>
</protein>
<keyword evidence="2" id="KW-1185">Reference proteome</keyword>
<dbReference type="Proteomes" id="UP000014984">
    <property type="component" value="Chromosome"/>
</dbReference>
<sequence length="703" mass="79188">MKKLLIIISSIGLITSSSLTVVSCSNWNDYSNLFDKDGSDENDGEFILDGPDEIINNVKSVLNSTVIADVKIKEENNLKILSRNIANHLVAIDDLISYLKKQVNIKDDNFKIEISNDNTFKLPELYGIGSDGITFDQNANVNLGKAKLDLFYLNKKLYTQEFNWTVPEYDVVEKVINSLHTNSFTNPDSLLAKKVDLILFDWADMGVPGIKITLGTIYQLIQLLNIKSVTNFSLRAGGMDDILSLIGPLLQPIKNLVNQDVNQLAQANPDEQNGKQIYENFDRDFRNNLQDLFSAFGNLLRSLGIKDEITIAGNEQKPDFTFKVSEFLNVNLFDLIDLDLSSINGEQEFGSGVAQGKMFIDLKIGSKGVQNKVAIGDILANVAPNIVLMFSKFLNPDTYNTTKGGSHNFLYLFLKELFTQMDDRLFTINSKNNKNHHSADSSGSTMGIDSLLFNLLLDYNKNNRVDEKLNLSIKLNLDIELKVLGITVKKTMFKNATLYELLDKIVISPGQIVLKIFNNLFNLGEKGYLELDTLFLGPNLNMIFFTNDSIKISAILDDMDLSSIERTAIDALMPLFQDTVTTTLNEQINKMLPEMSMQMIINLIPDSLIKGLGVEEKYLNNSKVIIEKAQFVFQFKKIGQNAIWENMVSSISSDVIARYDSLRLHIQNMQLRVIFESEKNGKFEYLTKDNLSINIVFSDDDTK</sequence>
<dbReference type="NCBIfam" id="NF038029">
    <property type="entry name" value="LP_plasma"/>
    <property type="match status" value="1"/>
</dbReference>
<dbReference type="InterPro" id="IPR054816">
    <property type="entry name" value="Lipoprotein_mollicutes-type_CS"/>
</dbReference>
<dbReference type="PATRIC" id="fig|1276220.3.peg.823"/>
<dbReference type="PROSITE" id="PS51257">
    <property type="entry name" value="PROKAR_LIPOPROTEIN"/>
    <property type="match status" value="1"/>
</dbReference>
<dbReference type="OrthoDB" id="388113at2"/>
<proteinExistence type="predicted"/>
<reference evidence="1 2" key="1">
    <citation type="journal article" date="2013" name="Genome Biol. Evol.">
        <title>Comparison of metabolic capacities and inference of gene content evolution in mosquito-associated Spiroplasma diminutum and S. taiwanense.</title>
        <authorList>
            <person name="Lo W.S."/>
            <person name="Ku C."/>
            <person name="Chen L.L."/>
            <person name="Chang T.H."/>
            <person name="Kuo C.H."/>
        </authorList>
    </citation>
    <scope>NUCLEOTIDE SEQUENCE [LARGE SCALE GENOMIC DNA]</scope>
    <source>
        <strain evidence="1">CT-1</strain>
    </source>
</reference>
<dbReference type="STRING" id="1276220.STAIW_v1c08050"/>
<dbReference type="HOGENOM" id="CLU_392269_0_0_14"/>